<keyword evidence="3" id="KW-0804">Transcription</keyword>
<keyword evidence="2" id="KW-0238">DNA-binding</keyword>
<evidence type="ECO:0000313" key="5">
    <source>
        <dbReference type="EMBL" id="WTU44676.1"/>
    </source>
</evidence>
<evidence type="ECO:0000256" key="2">
    <source>
        <dbReference type="ARBA" id="ARBA00023125"/>
    </source>
</evidence>
<evidence type="ECO:0000256" key="1">
    <source>
        <dbReference type="ARBA" id="ARBA00023015"/>
    </source>
</evidence>
<evidence type="ECO:0000259" key="4">
    <source>
        <dbReference type="PROSITE" id="PS50043"/>
    </source>
</evidence>
<keyword evidence="1" id="KW-0805">Transcription regulation</keyword>
<dbReference type="AlphaFoldDB" id="A0AAU2HAT4"/>
<organism evidence="5">
    <name type="scientific">Streptomyces sp. NBC_00060</name>
    <dbReference type="NCBI Taxonomy" id="2975636"/>
    <lineage>
        <taxon>Bacteria</taxon>
        <taxon>Bacillati</taxon>
        <taxon>Actinomycetota</taxon>
        <taxon>Actinomycetes</taxon>
        <taxon>Kitasatosporales</taxon>
        <taxon>Streptomycetaceae</taxon>
        <taxon>Streptomyces</taxon>
    </lineage>
</organism>
<dbReference type="EMBL" id="CP108253">
    <property type="protein sequence ID" value="WTU44676.1"/>
    <property type="molecule type" value="Genomic_DNA"/>
</dbReference>
<feature type="domain" description="HTH luxR-type" evidence="4">
    <location>
        <begin position="53"/>
        <end position="118"/>
    </location>
</feature>
<dbReference type="Pfam" id="PF00196">
    <property type="entry name" value="GerE"/>
    <property type="match status" value="1"/>
</dbReference>
<dbReference type="PANTHER" id="PTHR44688">
    <property type="entry name" value="DNA-BINDING TRANSCRIPTIONAL ACTIVATOR DEVR_DOSR"/>
    <property type="match status" value="1"/>
</dbReference>
<name>A0AAU2HAT4_9ACTN</name>
<evidence type="ECO:0000256" key="3">
    <source>
        <dbReference type="ARBA" id="ARBA00023163"/>
    </source>
</evidence>
<gene>
    <name evidence="5" type="ORF">OHV25_36340</name>
</gene>
<sequence>MDTAVTTCLVWVAGVLVEIAGDVADARSAGALMHEASAVLASVPTPPGRAPGPPPLPVALTGRQLAVLRQLQREVPLRHIADGMYLSYNTVKSHTHAVYRKLGASSRAEAVDRARELGLM</sequence>
<dbReference type="Gene3D" id="1.10.10.10">
    <property type="entry name" value="Winged helix-like DNA-binding domain superfamily/Winged helix DNA-binding domain"/>
    <property type="match status" value="1"/>
</dbReference>
<dbReference type="GO" id="GO:0003677">
    <property type="term" value="F:DNA binding"/>
    <property type="evidence" value="ECO:0007669"/>
    <property type="project" value="UniProtKB-KW"/>
</dbReference>
<dbReference type="SMART" id="SM00421">
    <property type="entry name" value="HTH_LUXR"/>
    <property type="match status" value="1"/>
</dbReference>
<dbReference type="InterPro" id="IPR016032">
    <property type="entry name" value="Sig_transdc_resp-reg_C-effctor"/>
</dbReference>
<accession>A0AAU2HAT4</accession>
<dbReference type="SUPFAM" id="SSF46894">
    <property type="entry name" value="C-terminal effector domain of the bipartite response regulators"/>
    <property type="match status" value="1"/>
</dbReference>
<dbReference type="InterPro" id="IPR000792">
    <property type="entry name" value="Tscrpt_reg_LuxR_C"/>
</dbReference>
<dbReference type="PROSITE" id="PS50043">
    <property type="entry name" value="HTH_LUXR_2"/>
    <property type="match status" value="1"/>
</dbReference>
<dbReference type="InterPro" id="IPR036388">
    <property type="entry name" value="WH-like_DNA-bd_sf"/>
</dbReference>
<dbReference type="PANTHER" id="PTHR44688:SF16">
    <property type="entry name" value="DNA-BINDING TRANSCRIPTIONAL ACTIVATOR DEVR_DOSR"/>
    <property type="match status" value="1"/>
</dbReference>
<proteinExistence type="predicted"/>
<dbReference type="GO" id="GO:0006355">
    <property type="term" value="P:regulation of DNA-templated transcription"/>
    <property type="evidence" value="ECO:0007669"/>
    <property type="project" value="InterPro"/>
</dbReference>
<reference evidence="5" key="1">
    <citation type="submission" date="2022-10" db="EMBL/GenBank/DDBJ databases">
        <title>The complete genomes of actinobacterial strains from the NBC collection.</title>
        <authorList>
            <person name="Joergensen T.S."/>
            <person name="Alvarez Arevalo M."/>
            <person name="Sterndorff E.B."/>
            <person name="Faurdal D."/>
            <person name="Vuksanovic O."/>
            <person name="Mourched A.-S."/>
            <person name="Charusanti P."/>
            <person name="Shaw S."/>
            <person name="Blin K."/>
            <person name="Weber T."/>
        </authorList>
    </citation>
    <scope>NUCLEOTIDE SEQUENCE</scope>
    <source>
        <strain evidence="5">NBC_00060</strain>
    </source>
</reference>
<protein>
    <submittedName>
        <fullName evidence="5">Helix-turn-helix transcriptional regulator</fullName>
    </submittedName>
</protein>
<dbReference type="CDD" id="cd06170">
    <property type="entry name" value="LuxR_C_like"/>
    <property type="match status" value="1"/>
</dbReference>